<evidence type="ECO:0008006" key="8">
    <source>
        <dbReference type="Google" id="ProtNLM"/>
    </source>
</evidence>
<dbReference type="InterPro" id="IPR032675">
    <property type="entry name" value="LRR_dom_sf"/>
</dbReference>
<dbReference type="Pfam" id="PF06458">
    <property type="entry name" value="MucBP"/>
    <property type="match status" value="1"/>
</dbReference>
<organism evidence="6 7">
    <name type="scientific">Lentilactobacillus diolivorans DSM 14421</name>
    <dbReference type="NCBI Taxonomy" id="1423739"/>
    <lineage>
        <taxon>Bacteria</taxon>
        <taxon>Bacillati</taxon>
        <taxon>Bacillota</taxon>
        <taxon>Bacilli</taxon>
        <taxon>Lactobacillales</taxon>
        <taxon>Lactobacillaceae</taxon>
        <taxon>Lentilactobacillus</taxon>
    </lineage>
</organism>
<sequence>MITIVECGFKVVIIFWGAMIVHMVNCQITKSYKWLFVCVGVLAISGGMAVPSVNVSASQVDNPVVRSTKASPDDEATFDWGSSTCTVSGDTLTIGPGTLTPADPAKGGQSPIADHPEAYNVTKIIVEKGAQLPQDSSFLFATLINIKSIEFQNIDTATVTNMANLFSNDTNLNEIKGLNHLNTENVTTMANMFDSDSGLTALDLGNFNTAKVKDMSGMFTYNSGLKTLDVSKFDTENVTNMKDMFVGTQSLTGLDVSNFNTKNVTNMGGMFMAMKNLESSKFKGYENFDTSKVTNLNSMFSNSIKLTKIDLSKYDTSQVTTMYGLFFMPGYDGALQKIDLSGNFNTKNVTNFDGMLQGLPNLWELKLSPNTLLHPDVYLTDPTGTSSNPKPFYDVDTPGFTFQNTGQNWRGIGNGGVHHPTGNKYQAADLVNLYTMANPSKPTTDKTYVWEQNGIEAGKITVKYVDQNGQQIHDPQTVTGFVDDVFDVNNPTYKLSINGYTLDETKLPKNIIFGRDVQVVTFVYTENSGSGSTGSSGSTIGTTTPATPIGPSTPVRPETPSTEPDKPTTPTYVATKGTVIYAIKKIGLYKSTGFSTANRLTWYAKKPRIDRPMFVVTGYKRSADGVLRYQVRDVNHLAKAAGKTGYVTASQKYVKPVYYANKYSTITVINPRGVNAYRNANLTNKVKNYRQGIVLRVKRIVKHNLTTRYVLANGNYVTANRKLVNMGRHQQVKSVKTKRSINRYRNVNLTKKSRAIAKNKILKVYGYDYSNANNHTKRGVLRYRVAGGFITANPKYVHVYK</sequence>
<dbReference type="Gene3D" id="3.10.20.320">
    <property type="entry name" value="Putative peptidoglycan bound protein (lpxtg motif)"/>
    <property type="match status" value="1"/>
</dbReference>
<evidence type="ECO:0000256" key="2">
    <source>
        <dbReference type="SAM" id="MobiDB-lite"/>
    </source>
</evidence>
<feature type="domain" description="DUF5776" evidence="5">
    <location>
        <begin position="658"/>
        <end position="724"/>
    </location>
</feature>
<evidence type="ECO:0000259" key="4">
    <source>
        <dbReference type="Pfam" id="PF06458"/>
    </source>
</evidence>
<dbReference type="Pfam" id="PF03382">
    <property type="entry name" value="DUF285"/>
    <property type="match status" value="2"/>
</dbReference>
<dbReference type="Gene3D" id="3.80.10.10">
    <property type="entry name" value="Ribonuclease Inhibitor"/>
    <property type="match status" value="1"/>
</dbReference>
<evidence type="ECO:0000313" key="7">
    <source>
        <dbReference type="Proteomes" id="UP000052013"/>
    </source>
</evidence>
<dbReference type="NCBIfam" id="TIGR02167">
    <property type="entry name" value="Liste_lipo_26"/>
    <property type="match status" value="4"/>
</dbReference>
<accession>A0A0R1SGS2</accession>
<dbReference type="SUPFAM" id="SSF52047">
    <property type="entry name" value="RNI-like"/>
    <property type="match status" value="1"/>
</dbReference>
<comment type="caution">
    <text evidence="6">The sequence shown here is derived from an EMBL/GenBank/DDBJ whole genome shotgun (WGS) entry which is preliminary data.</text>
</comment>
<feature type="transmembrane region" description="Helical" evidence="3">
    <location>
        <begin position="32"/>
        <end position="50"/>
    </location>
</feature>
<feature type="domain" description="MucBP" evidence="4">
    <location>
        <begin position="459"/>
        <end position="525"/>
    </location>
</feature>
<keyword evidence="3" id="KW-1133">Transmembrane helix</keyword>
<proteinExistence type="predicted"/>
<dbReference type="Proteomes" id="UP000052013">
    <property type="component" value="Unassembled WGS sequence"/>
</dbReference>
<dbReference type="Pfam" id="PF19087">
    <property type="entry name" value="DUF5776"/>
    <property type="match status" value="2"/>
</dbReference>
<dbReference type="AlphaFoldDB" id="A0A0R1SGS2"/>
<dbReference type="InterPro" id="IPR005046">
    <property type="entry name" value="DUF285"/>
</dbReference>
<dbReference type="STRING" id="1423739.FC85_GL002423"/>
<dbReference type="InterPro" id="IPR011889">
    <property type="entry name" value="Liste_lipo_26"/>
</dbReference>
<keyword evidence="3" id="KW-0472">Membrane</keyword>
<evidence type="ECO:0000256" key="3">
    <source>
        <dbReference type="SAM" id="Phobius"/>
    </source>
</evidence>
<evidence type="ECO:0000259" key="5">
    <source>
        <dbReference type="Pfam" id="PF19087"/>
    </source>
</evidence>
<dbReference type="EMBL" id="AZEY01000023">
    <property type="protein sequence ID" value="KRL68605.1"/>
    <property type="molecule type" value="Genomic_DNA"/>
</dbReference>
<gene>
    <name evidence="6" type="ORF">FC85_GL002423</name>
</gene>
<evidence type="ECO:0000313" key="6">
    <source>
        <dbReference type="EMBL" id="KRL68605.1"/>
    </source>
</evidence>
<evidence type="ECO:0000256" key="1">
    <source>
        <dbReference type="ARBA" id="ARBA00022737"/>
    </source>
</evidence>
<dbReference type="InterPro" id="IPR044081">
    <property type="entry name" value="DUF5776"/>
</dbReference>
<feature type="domain" description="DUF5776" evidence="5">
    <location>
        <begin position="731"/>
        <end position="797"/>
    </location>
</feature>
<keyword evidence="1" id="KW-0677">Repeat</keyword>
<feature type="region of interest" description="Disordered" evidence="2">
    <location>
        <begin position="527"/>
        <end position="570"/>
    </location>
</feature>
<reference evidence="6 7" key="1">
    <citation type="journal article" date="2015" name="Genome Announc.">
        <title>Expanding the biotechnology potential of lactobacilli through comparative genomics of 213 strains and associated genera.</title>
        <authorList>
            <person name="Sun Z."/>
            <person name="Harris H.M."/>
            <person name="McCann A."/>
            <person name="Guo C."/>
            <person name="Argimon S."/>
            <person name="Zhang W."/>
            <person name="Yang X."/>
            <person name="Jeffery I.B."/>
            <person name="Cooney J.C."/>
            <person name="Kagawa T.F."/>
            <person name="Liu W."/>
            <person name="Song Y."/>
            <person name="Salvetti E."/>
            <person name="Wrobel A."/>
            <person name="Rasinkangas P."/>
            <person name="Parkhill J."/>
            <person name="Rea M.C."/>
            <person name="O'Sullivan O."/>
            <person name="Ritari J."/>
            <person name="Douillard F.P."/>
            <person name="Paul Ross R."/>
            <person name="Yang R."/>
            <person name="Briner A.E."/>
            <person name="Felis G.E."/>
            <person name="de Vos W.M."/>
            <person name="Barrangou R."/>
            <person name="Klaenhammer T.R."/>
            <person name="Caufield P.W."/>
            <person name="Cui Y."/>
            <person name="Zhang H."/>
            <person name="O'Toole P.W."/>
        </authorList>
    </citation>
    <scope>NUCLEOTIDE SEQUENCE [LARGE SCALE GENOMIC DNA]</scope>
    <source>
        <strain evidence="6 7">DSM 14421</strain>
    </source>
</reference>
<dbReference type="InterPro" id="IPR009459">
    <property type="entry name" value="MucBP_dom"/>
</dbReference>
<name>A0A0R1SGS2_9LACO</name>
<dbReference type="PATRIC" id="fig|1423739.3.peg.2519"/>
<feature type="compositionally biased region" description="Low complexity" evidence="2">
    <location>
        <begin position="528"/>
        <end position="553"/>
    </location>
</feature>
<keyword evidence="3" id="KW-0812">Transmembrane</keyword>
<protein>
    <recommendedName>
        <fullName evidence="8">BspA family leucine-rich repeat surface protein</fullName>
    </recommendedName>
</protein>